<dbReference type="EMBL" id="KI274997">
    <property type="protein sequence ID" value="ESA23146.1"/>
    <property type="molecule type" value="Genomic_DNA"/>
</dbReference>
<protein>
    <submittedName>
        <fullName evidence="1">Uncharacterized protein</fullName>
    </submittedName>
</protein>
<dbReference type="HOGENOM" id="CLU_181708_0_0_1"/>
<evidence type="ECO:0000313" key="1">
    <source>
        <dbReference type="EMBL" id="ESA23146.1"/>
    </source>
</evidence>
<reference evidence="1" key="1">
    <citation type="submission" date="2013-07" db="EMBL/GenBank/DDBJ databases">
        <title>The genome of an arbuscular mycorrhizal fungus provides insights into the evolution of the oldest plant symbiosis.</title>
        <authorList>
            <consortium name="DOE Joint Genome Institute"/>
            <person name="Tisserant E."/>
            <person name="Malbreil M."/>
            <person name="Kuo A."/>
            <person name="Kohler A."/>
            <person name="Symeonidi A."/>
            <person name="Balestrini R."/>
            <person name="Charron P."/>
            <person name="Duensing N."/>
            <person name="Frei-dit-Frey N."/>
            <person name="Gianinazzi-Pearson V."/>
            <person name="Gilbert B."/>
            <person name="Handa Y."/>
            <person name="Hijri M."/>
            <person name="Kaul R."/>
            <person name="Kawaguchi M."/>
            <person name="Krajinski F."/>
            <person name="Lammers P."/>
            <person name="Lapierre D."/>
            <person name="Masclaux F.G."/>
            <person name="Murat C."/>
            <person name="Morin E."/>
            <person name="Ndikumana S."/>
            <person name="Pagni M."/>
            <person name="Petitpierre D."/>
            <person name="Requena N."/>
            <person name="Rosikiewicz P."/>
            <person name="Riley R."/>
            <person name="Saito K."/>
            <person name="San Clemente H."/>
            <person name="Shapiro H."/>
            <person name="van Tuinen D."/>
            <person name="Becard G."/>
            <person name="Bonfante P."/>
            <person name="Paszkowski U."/>
            <person name="Shachar-Hill Y."/>
            <person name="Young J.P."/>
            <person name="Sanders I.R."/>
            <person name="Henrissat B."/>
            <person name="Rensing S.A."/>
            <person name="Grigoriev I.V."/>
            <person name="Corradi N."/>
            <person name="Roux C."/>
            <person name="Martin F."/>
        </authorList>
    </citation>
    <scope>NUCLEOTIDE SEQUENCE</scope>
    <source>
        <strain evidence="1">DAOM 197198</strain>
    </source>
</reference>
<name>U9V5G9_RHIID</name>
<accession>U9V5G9</accession>
<dbReference type="VEuPathDB" id="FungiDB:RhiirFUN_004823"/>
<sequence length="99" mass="11753">MDSKSGTAYEFECEFLEIKAMKNMRKCYMVKMCFHSAEELNSSHDSVNFETNTYKNIYNIYEHSIEKYIINLAKVVQQNILSDVMDRKKENRYLNIMSA</sequence>
<proteinExistence type="predicted"/>
<dbReference type="AlphaFoldDB" id="U9V5G9"/>
<gene>
    <name evidence="1" type="ORF">GLOINDRAFT_15728</name>
</gene>
<organism evidence="1">
    <name type="scientific">Rhizophagus irregularis (strain DAOM 181602 / DAOM 197198 / MUCL 43194)</name>
    <name type="common">Arbuscular mycorrhizal fungus</name>
    <name type="synonym">Glomus intraradices</name>
    <dbReference type="NCBI Taxonomy" id="747089"/>
    <lineage>
        <taxon>Eukaryota</taxon>
        <taxon>Fungi</taxon>
        <taxon>Fungi incertae sedis</taxon>
        <taxon>Mucoromycota</taxon>
        <taxon>Glomeromycotina</taxon>
        <taxon>Glomeromycetes</taxon>
        <taxon>Glomerales</taxon>
        <taxon>Glomeraceae</taxon>
        <taxon>Rhizophagus</taxon>
    </lineage>
</organism>